<sequence length="92" mass="10592">MYSTAEVKTMSRLLTINAPNPTQPTIQLNHGREQKTEPSMRKKPKPIELHAIAITSSIDSHSIVNRDHITIAIFFDEQKTRKSEESNQRRHD</sequence>
<evidence type="ECO:0000313" key="2">
    <source>
        <dbReference type="EnsemblMetazoa" id="PPA46025.1"/>
    </source>
</evidence>
<reference evidence="2" key="2">
    <citation type="submission" date="2022-06" db="UniProtKB">
        <authorList>
            <consortium name="EnsemblMetazoa"/>
        </authorList>
    </citation>
    <scope>IDENTIFICATION</scope>
    <source>
        <strain evidence="2">PS312</strain>
    </source>
</reference>
<keyword evidence="3" id="KW-1185">Reference proteome</keyword>
<dbReference type="EnsemblMetazoa" id="PPA46025.1">
    <property type="protein sequence ID" value="PPA46025.1"/>
    <property type="gene ID" value="WBGene00284394"/>
</dbReference>
<feature type="region of interest" description="Disordered" evidence="1">
    <location>
        <begin position="17"/>
        <end position="45"/>
    </location>
</feature>
<dbReference type="Proteomes" id="UP000005239">
    <property type="component" value="Unassembled WGS sequence"/>
</dbReference>
<organism evidence="2 3">
    <name type="scientific">Pristionchus pacificus</name>
    <name type="common">Parasitic nematode worm</name>
    <dbReference type="NCBI Taxonomy" id="54126"/>
    <lineage>
        <taxon>Eukaryota</taxon>
        <taxon>Metazoa</taxon>
        <taxon>Ecdysozoa</taxon>
        <taxon>Nematoda</taxon>
        <taxon>Chromadorea</taxon>
        <taxon>Rhabditida</taxon>
        <taxon>Rhabditina</taxon>
        <taxon>Diplogasteromorpha</taxon>
        <taxon>Diplogasteroidea</taxon>
        <taxon>Neodiplogasteridae</taxon>
        <taxon>Pristionchus</taxon>
    </lineage>
</organism>
<accession>A0A8R1Z5C0</accession>
<reference evidence="3" key="1">
    <citation type="journal article" date="2008" name="Nat. Genet.">
        <title>The Pristionchus pacificus genome provides a unique perspective on nematode lifestyle and parasitism.</title>
        <authorList>
            <person name="Dieterich C."/>
            <person name="Clifton S.W."/>
            <person name="Schuster L.N."/>
            <person name="Chinwalla A."/>
            <person name="Delehaunty K."/>
            <person name="Dinkelacker I."/>
            <person name="Fulton L."/>
            <person name="Fulton R."/>
            <person name="Godfrey J."/>
            <person name="Minx P."/>
            <person name="Mitreva M."/>
            <person name="Roeseler W."/>
            <person name="Tian H."/>
            <person name="Witte H."/>
            <person name="Yang S.P."/>
            <person name="Wilson R.K."/>
            <person name="Sommer R.J."/>
        </authorList>
    </citation>
    <scope>NUCLEOTIDE SEQUENCE [LARGE SCALE GENOMIC DNA]</scope>
    <source>
        <strain evidence="3">PS312</strain>
    </source>
</reference>
<feature type="compositionally biased region" description="Polar residues" evidence="1">
    <location>
        <begin position="17"/>
        <end position="28"/>
    </location>
</feature>
<feature type="compositionally biased region" description="Basic and acidic residues" evidence="1">
    <location>
        <begin position="30"/>
        <end position="45"/>
    </location>
</feature>
<dbReference type="AlphaFoldDB" id="A0A2A6D2I4"/>
<evidence type="ECO:0000256" key="1">
    <source>
        <dbReference type="SAM" id="MobiDB-lite"/>
    </source>
</evidence>
<evidence type="ECO:0000313" key="3">
    <source>
        <dbReference type="Proteomes" id="UP000005239"/>
    </source>
</evidence>
<gene>
    <name evidence="2" type="primary">WBGene00284394</name>
</gene>
<accession>A0A2A6D2I4</accession>
<proteinExistence type="predicted"/>
<name>A0A2A6D2I4_PRIPA</name>
<protein>
    <submittedName>
        <fullName evidence="2">Uncharacterized protein</fullName>
    </submittedName>
</protein>